<proteinExistence type="predicted"/>
<keyword evidence="1" id="KW-0472">Membrane</keyword>
<keyword evidence="1" id="KW-1133">Transmembrane helix</keyword>
<accession>A0A382J808</accession>
<reference evidence="2" key="1">
    <citation type="submission" date="2018-05" db="EMBL/GenBank/DDBJ databases">
        <authorList>
            <person name="Lanie J.A."/>
            <person name="Ng W.-L."/>
            <person name="Kazmierczak K.M."/>
            <person name="Andrzejewski T.M."/>
            <person name="Davidsen T.M."/>
            <person name="Wayne K.J."/>
            <person name="Tettelin H."/>
            <person name="Glass J.I."/>
            <person name="Rusch D."/>
            <person name="Podicherti R."/>
            <person name="Tsui H.-C.T."/>
            <person name="Winkler M.E."/>
        </authorList>
    </citation>
    <scope>NUCLEOTIDE SEQUENCE</scope>
</reference>
<gene>
    <name evidence="2" type="ORF">METZ01_LOCUS259815</name>
</gene>
<keyword evidence="1" id="KW-0812">Transmembrane</keyword>
<organism evidence="2">
    <name type="scientific">marine metagenome</name>
    <dbReference type="NCBI Taxonomy" id="408172"/>
    <lineage>
        <taxon>unclassified sequences</taxon>
        <taxon>metagenomes</taxon>
        <taxon>ecological metagenomes</taxon>
    </lineage>
</organism>
<feature type="non-terminal residue" evidence="2">
    <location>
        <position position="64"/>
    </location>
</feature>
<evidence type="ECO:0000256" key="1">
    <source>
        <dbReference type="SAM" id="Phobius"/>
    </source>
</evidence>
<dbReference type="EMBL" id="UINC01071781">
    <property type="protein sequence ID" value="SVC06961.1"/>
    <property type="molecule type" value="Genomic_DNA"/>
</dbReference>
<sequence>MANITFNITLAIYFISTLGYTFYLVHRKPLVKLISFYSLGSGLFVHSIAIYLRSVETGHGPYTT</sequence>
<protein>
    <recommendedName>
        <fullName evidence="3">Cytochrome c assembly protein domain-containing protein</fullName>
    </recommendedName>
</protein>
<feature type="transmembrane region" description="Helical" evidence="1">
    <location>
        <begin position="33"/>
        <end position="52"/>
    </location>
</feature>
<evidence type="ECO:0008006" key="3">
    <source>
        <dbReference type="Google" id="ProtNLM"/>
    </source>
</evidence>
<dbReference type="AlphaFoldDB" id="A0A382J808"/>
<evidence type="ECO:0000313" key="2">
    <source>
        <dbReference type="EMBL" id="SVC06961.1"/>
    </source>
</evidence>
<feature type="transmembrane region" description="Helical" evidence="1">
    <location>
        <begin position="6"/>
        <end position="26"/>
    </location>
</feature>
<name>A0A382J808_9ZZZZ</name>